<sequence length="309" mass="35486">MRFCTAPTTAATAATAETTETITLPNITTENDDDEDDEEDYGHDHDGKKKNNNKYKYTYHRHEKLTSTLQSESNLKKLLPTSPCRFLLSKGKDGRKTQLSKDTVTVVQHNNDSESSSDDRIMIKYPKSGSTYKIRKEYLLPIIQEDNQIIVSPETDIYRKLCWIHTIQDYDYFIEIGCDFGFTSGNVICKNKLGIDKSKTSIDVAQSNYPTDQFLEIDVLEITVQEMEDILIQYQLLQQQDNNEDEDENDDDENENDHGSRLVVAIDINGNRELNAVIQCLDRVLKCWKPNLVIVKSRSLYSKLIDMGY</sequence>
<dbReference type="InParanoid" id="A0A1E7F4W8"/>
<feature type="compositionally biased region" description="Acidic residues" evidence="1">
    <location>
        <begin position="30"/>
        <end position="41"/>
    </location>
</feature>
<evidence type="ECO:0000313" key="3">
    <source>
        <dbReference type="Proteomes" id="UP000095751"/>
    </source>
</evidence>
<gene>
    <name evidence="2" type="ORF">FRACYDRAFT_241532</name>
</gene>
<proteinExistence type="predicted"/>
<accession>A0A1E7F4W8</accession>
<evidence type="ECO:0000313" key="2">
    <source>
        <dbReference type="EMBL" id="OEU13200.1"/>
    </source>
</evidence>
<protein>
    <submittedName>
        <fullName evidence="2">Uncharacterized protein</fullName>
    </submittedName>
</protein>
<dbReference type="OrthoDB" id="192907at2759"/>
<dbReference type="AlphaFoldDB" id="A0A1E7F4W8"/>
<name>A0A1E7F4W8_9STRA</name>
<organism evidence="2 3">
    <name type="scientific">Fragilariopsis cylindrus CCMP1102</name>
    <dbReference type="NCBI Taxonomy" id="635003"/>
    <lineage>
        <taxon>Eukaryota</taxon>
        <taxon>Sar</taxon>
        <taxon>Stramenopiles</taxon>
        <taxon>Ochrophyta</taxon>
        <taxon>Bacillariophyta</taxon>
        <taxon>Bacillariophyceae</taxon>
        <taxon>Bacillariophycidae</taxon>
        <taxon>Bacillariales</taxon>
        <taxon>Bacillariaceae</taxon>
        <taxon>Fragilariopsis</taxon>
    </lineage>
</organism>
<evidence type="ECO:0000256" key="1">
    <source>
        <dbReference type="SAM" id="MobiDB-lite"/>
    </source>
</evidence>
<dbReference type="KEGG" id="fcy:FRACYDRAFT_241532"/>
<dbReference type="Proteomes" id="UP000095751">
    <property type="component" value="Unassembled WGS sequence"/>
</dbReference>
<dbReference type="EMBL" id="KV784361">
    <property type="protein sequence ID" value="OEU13200.1"/>
    <property type="molecule type" value="Genomic_DNA"/>
</dbReference>
<keyword evidence="3" id="KW-1185">Reference proteome</keyword>
<feature type="region of interest" description="Disordered" evidence="1">
    <location>
        <begin position="24"/>
        <end position="55"/>
    </location>
</feature>
<reference evidence="2 3" key="1">
    <citation type="submission" date="2016-09" db="EMBL/GenBank/DDBJ databases">
        <title>Extensive genetic diversity and differential bi-allelic expression allows diatom success in the polar Southern Ocean.</title>
        <authorList>
            <consortium name="DOE Joint Genome Institute"/>
            <person name="Mock T."/>
            <person name="Otillar R.P."/>
            <person name="Strauss J."/>
            <person name="Dupont C."/>
            <person name="Frickenhaus S."/>
            <person name="Maumus F."/>
            <person name="Mcmullan M."/>
            <person name="Sanges R."/>
            <person name="Schmutz J."/>
            <person name="Toseland A."/>
            <person name="Valas R."/>
            <person name="Veluchamy A."/>
            <person name="Ward B.J."/>
            <person name="Allen A."/>
            <person name="Barry K."/>
            <person name="Falciatore A."/>
            <person name="Ferrante M."/>
            <person name="Fortunato A.E."/>
            <person name="Gloeckner G."/>
            <person name="Gruber A."/>
            <person name="Hipkin R."/>
            <person name="Janech M."/>
            <person name="Kroth P."/>
            <person name="Leese F."/>
            <person name="Lindquist E."/>
            <person name="Lyon B.R."/>
            <person name="Martin J."/>
            <person name="Mayer C."/>
            <person name="Parker M."/>
            <person name="Quesneville H."/>
            <person name="Raymond J."/>
            <person name="Uhlig C."/>
            <person name="Valentin K.U."/>
            <person name="Worden A.Z."/>
            <person name="Armbrust E.V."/>
            <person name="Bowler C."/>
            <person name="Green B."/>
            <person name="Moulton V."/>
            <person name="Van Oosterhout C."/>
            <person name="Grigoriev I."/>
        </authorList>
    </citation>
    <scope>NUCLEOTIDE SEQUENCE [LARGE SCALE GENOMIC DNA]</scope>
    <source>
        <strain evidence="2 3">CCMP1102</strain>
    </source>
</reference>